<evidence type="ECO:0000256" key="1">
    <source>
        <dbReference type="PROSITE-ProRule" id="PRU00169"/>
    </source>
</evidence>
<dbReference type="PANTHER" id="PTHR43367:SF1">
    <property type="entry name" value="TWO-COMPONENT RESPONSE REGULATOR-LIKE APRR6-RELATED"/>
    <property type="match status" value="1"/>
</dbReference>
<dbReference type="PROSITE" id="PS50921">
    <property type="entry name" value="ANTAR"/>
    <property type="match status" value="1"/>
</dbReference>
<evidence type="ECO:0000313" key="6">
    <source>
        <dbReference type="Proteomes" id="UP001595997"/>
    </source>
</evidence>
<organism evidence="5 6">
    <name type="scientific">Streptomyces ovatisporus</name>
    <dbReference type="NCBI Taxonomy" id="1128682"/>
    <lineage>
        <taxon>Bacteria</taxon>
        <taxon>Bacillati</taxon>
        <taxon>Actinomycetota</taxon>
        <taxon>Actinomycetes</taxon>
        <taxon>Kitasatosporales</taxon>
        <taxon>Streptomycetaceae</taxon>
        <taxon>Streptomyces</taxon>
    </lineage>
</organism>
<accession>A0ABV9ABW0</accession>
<evidence type="ECO:0000259" key="4">
    <source>
        <dbReference type="PROSITE" id="PS50921"/>
    </source>
</evidence>
<sequence length="225" mass="24656">MSTADVPEPNNSDNSGARPGAGAEGAHVPPVTTRVVIAEDEALIRMDLKEMLEEEGYSVVGEAGDGQSAVDLTREHRPDLCIFDVKMPVLDGISAAEKVAEEGIAPVLMLTAFSQRELVERARDAGAMAYLVKPFSKSDVVPAIEMAVSRFTQLRALEEEVADLSQRLETRKLVDRAKSVLQTQYGLTEPAAFRWIQKTSMDRRLSMRQVAEAVIADAEEKKQSR</sequence>
<name>A0ABV9ABW0_9ACTN</name>
<keyword evidence="1" id="KW-0597">Phosphoprotein</keyword>
<dbReference type="SUPFAM" id="SSF52172">
    <property type="entry name" value="CheY-like"/>
    <property type="match status" value="1"/>
</dbReference>
<dbReference type="EMBL" id="JBHSFH010000015">
    <property type="protein sequence ID" value="MFC4497365.1"/>
    <property type="molecule type" value="Genomic_DNA"/>
</dbReference>
<dbReference type="SMART" id="SM00448">
    <property type="entry name" value="REC"/>
    <property type="match status" value="1"/>
</dbReference>
<feature type="domain" description="ANTAR" evidence="4">
    <location>
        <begin position="154"/>
        <end position="215"/>
    </location>
</feature>
<dbReference type="PANTHER" id="PTHR43367">
    <property type="match status" value="1"/>
</dbReference>
<feature type="domain" description="Response regulatory" evidence="3">
    <location>
        <begin position="34"/>
        <end position="148"/>
    </location>
</feature>
<keyword evidence="6" id="KW-1185">Reference proteome</keyword>
<dbReference type="PIRSF" id="PIRSF036382">
    <property type="entry name" value="RR_antiterm"/>
    <property type="match status" value="1"/>
</dbReference>
<dbReference type="InterPro" id="IPR001789">
    <property type="entry name" value="Sig_transdc_resp-reg_receiver"/>
</dbReference>
<dbReference type="PROSITE" id="PS50110">
    <property type="entry name" value="RESPONSE_REGULATORY"/>
    <property type="match status" value="1"/>
</dbReference>
<reference evidence="6" key="1">
    <citation type="journal article" date="2019" name="Int. J. Syst. Evol. Microbiol.">
        <title>The Global Catalogue of Microorganisms (GCM) 10K type strain sequencing project: providing services to taxonomists for standard genome sequencing and annotation.</title>
        <authorList>
            <consortium name="The Broad Institute Genomics Platform"/>
            <consortium name="The Broad Institute Genome Sequencing Center for Infectious Disease"/>
            <person name="Wu L."/>
            <person name="Ma J."/>
        </authorList>
    </citation>
    <scope>NUCLEOTIDE SEQUENCE [LARGE SCALE GENOMIC DNA]</scope>
    <source>
        <strain evidence="6">CGMCC 4.7357</strain>
    </source>
</reference>
<dbReference type="InterPro" id="IPR008327">
    <property type="entry name" value="Sig_transdc_resp-reg_antiterm"/>
</dbReference>
<evidence type="ECO:0000259" key="3">
    <source>
        <dbReference type="PROSITE" id="PS50110"/>
    </source>
</evidence>
<dbReference type="Pfam" id="PF03861">
    <property type="entry name" value="ANTAR"/>
    <property type="match status" value="1"/>
</dbReference>
<dbReference type="InterPro" id="IPR005561">
    <property type="entry name" value="ANTAR"/>
</dbReference>
<feature type="region of interest" description="Disordered" evidence="2">
    <location>
        <begin position="1"/>
        <end position="28"/>
    </location>
</feature>
<protein>
    <submittedName>
        <fullName evidence="5">ANTAR domain-containing response regulator</fullName>
    </submittedName>
</protein>
<dbReference type="Gene3D" id="1.10.10.10">
    <property type="entry name" value="Winged helix-like DNA-binding domain superfamily/Winged helix DNA-binding domain"/>
    <property type="match status" value="1"/>
</dbReference>
<gene>
    <name evidence="5" type="ORF">ACFPA8_24850</name>
</gene>
<comment type="caution">
    <text evidence="5">The sequence shown here is derived from an EMBL/GenBank/DDBJ whole genome shotgun (WGS) entry which is preliminary data.</text>
</comment>
<dbReference type="Pfam" id="PF00072">
    <property type="entry name" value="Response_reg"/>
    <property type="match status" value="1"/>
</dbReference>
<feature type="compositionally biased region" description="Polar residues" evidence="2">
    <location>
        <begin position="1"/>
        <end position="15"/>
    </location>
</feature>
<dbReference type="InterPro" id="IPR036388">
    <property type="entry name" value="WH-like_DNA-bd_sf"/>
</dbReference>
<feature type="modified residue" description="4-aspartylphosphate" evidence="1">
    <location>
        <position position="84"/>
    </location>
</feature>
<dbReference type="RefSeq" id="WP_386452014.1">
    <property type="nucleotide sequence ID" value="NZ_JBHSFH010000015.1"/>
</dbReference>
<dbReference type="InterPro" id="IPR011006">
    <property type="entry name" value="CheY-like_superfamily"/>
</dbReference>
<proteinExistence type="predicted"/>
<evidence type="ECO:0000313" key="5">
    <source>
        <dbReference type="EMBL" id="MFC4497365.1"/>
    </source>
</evidence>
<evidence type="ECO:0000256" key="2">
    <source>
        <dbReference type="SAM" id="MobiDB-lite"/>
    </source>
</evidence>
<dbReference type="SMART" id="SM01012">
    <property type="entry name" value="ANTAR"/>
    <property type="match status" value="1"/>
</dbReference>
<dbReference type="Gene3D" id="3.40.50.2300">
    <property type="match status" value="1"/>
</dbReference>
<dbReference type="Proteomes" id="UP001595997">
    <property type="component" value="Unassembled WGS sequence"/>
</dbReference>